<evidence type="ECO:0000256" key="3">
    <source>
        <dbReference type="ARBA" id="ARBA00022801"/>
    </source>
</evidence>
<dbReference type="PANTHER" id="PTHR12083">
    <property type="entry name" value="BIFUNCTIONAL POLYNUCLEOTIDE PHOSPHATASE/KINASE"/>
    <property type="match status" value="1"/>
</dbReference>
<dbReference type="SUPFAM" id="SSF52540">
    <property type="entry name" value="P-loop containing nucleoside triphosphate hydrolases"/>
    <property type="match status" value="1"/>
</dbReference>
<dbReference type="NCBIfam" id="TIGR01662">
    <property type="entry name" value="HAD-SF-IIIA"/>
    <property type="match status" value="1"/>
</dbReference>
<dbReference type="Ensembl" id="ENSTGUT00000038626.1">
    <property type="protein sequence ID" value="ENSTGUP00000036890.1"/>
    <property type="gene ID" value="ENSTGUG00000025080.1"/>
</dbReference>
<evidence type="ECO:0000256" key="1">
    <source>
        <dbReference type="ARBA" id="ARBA00004123"/>
    </source>
</evidence>
<dbReference type="SUPFAM" id="SSF49879">
    <property type="entry name" value="SMAD/FHA domain"/>
    <property type="match status" value="1"/>
</dbReference>
<dbReference type="GO" id="GO:0005634">
    <property type="term" value="C:nucleus"/>
    <property type="evidence" value="ECO:0007669"/>
    <property type="project" value="UniProtKB-SubCell"/>
</dbReference>
<feature type="region of interest" description="Disordered" evidence="6">
    <location>
        <begin position="95"/>
        <end position="126"/>
    </location>
</feature>
<dbReference type="NCBIfam" id="TIGR01663">
    <property type="entry name" value="PNK-3'Pase"/>
    <property type="match status" value="1"/>
</dbReference>
<keyword evidence="5" id="KW-0539">Nucleus</keyword>
<dbReference type="Gene3D" id="3.40.50.300">
    <property type="entry name" value="P-loop containing nucleotide triphosphate hydrolases"/>
    <property type="match status" value="1"/>
</dbReference>
<dbReference type="NCBIfam" id="TIGR01664">
    <property type="entry name" value="DNA-3'-Pase"/>
    <property type="match status" value="1"/>
</dbReference>
<dbReference type="Pfam" id="PF17913">
    <property type="entry name" value="FHA_2"/>
    <property type="match status" value="1"/>
</dbReference>
<dbReference type="InterPro" id="IPR006551">
    <property type="entry name" value="Polynucleotide_phosphatase"/>
</dbReference>
<dbReference type="GO" id="GO:0046404">
    <property type="term" value="F:ATP-dependent polydeoxyribonucleotide 5'-hydroxyl-kinase activity"/>
    <property type="evidence" value="ECO:0007669"/>
    <property type="project" value="InterPro"/>
</dbReference>
<evidence type="ECO:0000313" key="8">
    <source>
        <dbReference type="Ensembl" id="ENSTGUP00000036890.1"/>
    </source>
</evidence>
<dbReference type="PANTHER" id="PTHR12083:SF9">
    <property type="entry name" value="BIFUNCTIONAL POLYNUCLEOTIDE PHOSPHATASE_KINASE"/>
    <property type="match status" value="1"/>
</dbReference>
<dbReference type="InterPro" id="IPR023214">
    <property type="entry name" value="HAD_sf"/>
</dbReference>
<dbReference type="SUPFAM" id="SSF56784">
    <property type="entry name" value="HAD-like"/>
    <property type="match status" value="1"/>
</dbReference>
<evidence type="ECO:0000256" key="4">
    <source>
        <dbReference type="ARBA" id="ARBA00023204"/>
    </source>
</evidence>
<feature type="domain" description="PNK FHA" evidence="7">
    <location>
        <begin position="10"/>
        <end position="68"/>
    </location>
</feature>
<dbReference type="Gene3D" id="2.60.200.20">
    <property type="match status" value="1"/>
</dbReference>
<evidence type="ECO:0000256" key="2">
    <source>
        <dbReference type="ARBA" id="ARBA00022763"/>
    </source>
</evidence>
<dbReference type="Pfam" id="PF13671">
    <property type="entry name" value="AAA_33"/>
    <property type="match status" value="1"/>
</dbReference>
<sequence>MRAELRGLAGPVPLPDGQPVLLGRGPLTGVTDRKCSRQQVEIVANYAEGTARVTQRGVNPSSVGGSVLARGGCGTLTPGQTLLLVNGRYPLVLHFEGTPHPKKRPASPPEEPPPARRAPQSPSRGGWQKLGPLLIFTPSGLQPSTKIAGFDLDGTLITTRSGKVFPTSPDDWRILYPQIPKKLKQLQDEGYKLVVFTNQLGISRGRLRPELFQAKVEAVMQQLGVALQVLVATGPGIYRKPVLGMWDHLCEKANEDVTVSVPDSFYVGDAAGRPPNWAPGRKKKDFSCSDRLFALNAGLRFLTPEETFLGWAPAPFDLPAFDPRDLDKVPQEVPEAELVSDRPEVLLTVGFPGAGKSTFVKRHLIPAGYEYVNRDTLGSWQRCVSACSAALARGRAVVVDNTNPDPESRQRFLSCAREAAVPCRCLQFTASLEQARHNCRFRDMTQSGHVPVTDAVLFSYKKQFVAPDLSEGFSQILQIPFVPHFGDPPDPQRRRLFFQFSDG</sequence>
<dbReference type="OMA" id="AADWKWW"/>
<proteinExistence type="predicted"/>
<organism evidence="8 9">
    <name type="scientific">Taeniopygia guttata</name>
    <name type="common">Zebra finch</name>
    <name type="synonym">Poephila guttata</name>
    <dbReference type="NCBI Taxonomy" id="59729"/>
    <lineage>
        <taxon>Eukaryota</taxon>
        <taxon>Metazoa</taxon>
        <taxon>Chordata</taxon>
        <taxon>Craniata</taxon>
        <taxon>Vertebrata</taxon>
        <taxon>Euteleostomi</taxon>
        <taxon>Archelosauria</taxon>
        <taxon>Archosauria</taxon>
        <taxon>Dinosauria</taxon>
        <taxon>Saurischia</taxon>
        <taxon>Theropoda</taxon>
        <taxon>Coelurosauria</taxon>
        <taxon>Aves</taxon>
        <taxon>Neognathae</taxon>
        <taxon>Neoaves</taxon>
        <taxon>Telluraves</taxon>
        <taxon>Australaves</taxon>
        <taxon>Passeriformes</taxon>
        <taxon>Passeroidea</taxon>
        <taxon>Estrildidae</taxon>
        <taxon>Estrildinae</taxon>
        <taxon>Taeniopygia</taxon>
    </lineage>
</organism>
<evidence type="ECO:0000256" key="5">
    <source>
        <dbReference type="ARBA" id="ARBA00023242"/>
    </source>
</evidence>
<dbReference type="GO" id="GO:0046403">
    <property type="term" value="F:polynucleotide 3'-phosphatase activity"/>
    <property type="evidence" value="ECO:0007669"/>
    <property type="project" value="InterPro"/>
</dbReference>
<reference evidence="8" key="1">
    <citation type="submission" date="2025-08" db="UniProtKB">
        <authorList>
            <consortium name="Ensembl"/>
        </authorList>
    </citation>
    <scope>IDENTIFICATION</scope>
</reference>
<evidence type="ECO:0000313" key="9">
    <source>
        <dbReference type="Proteomes" id="UP000007754"/>
    </source>
</evidence>
<dbReference type="CDD" id="cd01625">
    <property type="entry name" value="HAD_PNP"/>
    <property type="match status" value="1"/>
</dbReference>
<dbReference type="Proteomes" id="UP000007754">
    <property type="component" value="Unplaced"/>
</dbReference>
<dbReference type="InterPro" id="IPR006550">
    <property type="entry name" value="PNKP"/>
</dbReference>
<reference evidence="8" key="2">
    <citation type="submission" date="2025-09" db="UniProtKB">
        <authorList>
            <consortium name="Ensembl"/>
        </authorList>
    </citation>
    <scope>IDENTIFICATION</scope>
</reference>
<dbReference type="InterPro" id="IPR013954">
    <property type="entry name" value="PNK3P"/>
</dbReference>
<dbReference type="FunFam" id="3.40.50.1000:FF:000078">
    <property type="entry name" value="Bifunctional polynucleotide phosphatase/kinase"/>
    <property type="match status" value="1"/>
</dbReference>
<dbReference type="AlphaFoldDB" id="A0A674HQT8"/>
<dbReference type="GO" id="GO:0003690">
    <property type="term" value="F:double-stranded DNA binding"/>
    <property type="evidence" value="ECO:0007669"/>
    <property type="project" value="TreeGrafter"/>
</dbReference>
<protein>
    <submittedName>
        <fullName evidence="8">Polynucleotide kinase 3'-phosphatase</fullName>
    </submittedName>
</protein>
<dbReference type="Pfam" id="PF08645">
    <property type="entry name" value="PNK3P"/>
    <property type="match status" value="1"/>
</dbReference>
<accession>A0A674HQT8</accession>
<dbReference type="InterPro" id="IPR041388">
    <property type="entry name" value="FHA_2"/>
</dbReference>
<evidence type="ECO:0000256" key="6">
    <source>
        <dbReference type="SAM" id="MobiDB-lite"/>
    </source>
</evidence>
<dbReference type="FunFam" id="3.40.50.300:FF:000737">
    <property type="entry name" value="Bifunctional polynucleotide phosphatase/kinase"/>
    <property type="match status" value="1"/>
</dbReference>
<feature type="compositionally biased region" description="Pro residues" evidence="6">
    <location>
        <begin position="106"/>
        <end position="116"/>
    </location>
</feature>
<name>A0A674HQT8_TAEGU</name>
<dbReference type="Gene3D" id="3.40.50.1000">
    <property type="entry name" value="HAD superfamily/HAD-like"/>
    <property type="match status" value="1"/>
</dbReference>
<dbReference type="InterPro" id="IPR006549">
    <property type="entry name" value="HAD-SF_hydro_IIIA"/>
</dbReference>
<evidence type="ECO:0000259" key="7">
    <source>
        <dbReference type="Pfam" id="PF17913"/>
    </source>
</evidence>
<dbReference type="InParanoid" id="A0A674HQT8"/>
<keyword evidence="9" id="KW-1185">Reference proteome</keyword>
<keyword evidence="4" id="KW-0234">DNA repair</keyword>
<dbReference type="GO" id="GO:0006281">
    <property type="term" value="P:DNA repair"/>
    <property type="evidence" value="ECO:0007669"/>
    <property type="project" value="UniProtKB-KW"/>
</dbReference>
<comment type="subcellular location">
    <subcellularLocation>
        <location evidence="1">Nucleus</location>
    </subcellularLocation>
</comment>
<dbReference type="GeneTree" id="ENSGT00940000159302"/>
<dbReference type="InterPro" id="IPR008984">
    <property type="entry name" value="SMAD_FHA_dom_sf"/>
</dbReference>
<keyword evidence="2" id="KW-0227">DNA damage</keyword>
<dbReference type="InterPro" id="IPR027417">
    <property type="entry name" value="P-loop_NTPase"/>
</dbReference>
<keyword evidence="3" id="KW-0378">Hydrolase</keyword>
<dbReference type="InterPro" id="IPR036412">
    <property type="entry name" value="HAD-like_sf"/>
</dbReference>
<gene>
    <name evidence="8" type="primary">PNKP</name>
</gene>